<accession>A0ABR8NDB7</accession>
<evidence type="ECO:0000256" key="1">
    <source>
        <dbReference type="SAM" id="Phobius"/>
    </source>
</evidence>
<evidence type="ECO:0000313" key="2">
    <source>
        <dbReference type="EMBL" id="MBD3926132.1"/>
    </source>
</evidence>
<dbReference type="Proteomes" id="UP000618818">
    <property type="component" value="Unassembled WGS sequence"/>
</dbReference>
<organism evidence="2 3">
    <name type="scientific">Nocardioides cavernae</name>
    <dbReference type="NCBI Taxonomy" id="1921566"/>
    <lineage>
        <taxon>Bacteria</taxon>
        <taxon>Bacillati</taxon>
        <taxon>Actinomycetota</taxon>
        <taxon>Actinomycetes</taxon>
        <taxon>Propionibacteriales</taxon>
        <taxon>Nocardioidaceae</taxon>
        <taxon>Nocardioides</taxon>
    </lineage>
</organism>
<keyword evidence="3" id="KW-1185">Reference proteome</keyword>
<name>A0ABR8NDB7_9ACTN</name>
<dbReference type="RefSeq" id="WP_191195969.1">
    <property type="nucleotide sequence ID" value="NZ_JACXYZ010000002.1"/>
</dbReference>
<dbReference type="InterPro" id="IPR009200">
    <property type="entry name" value="DUF1269_membrane"/>
</dbReference>
<sequence>MGTLTVWKFDTADGADNATDILKDMAAQRLLTIHDAATVRWEAGKKKPQTRQLNNLAGAGALGGAFWGMLFGLIFFVPLLGAAIGAASGALAGSLSDVGIDDKFINRLREEVTPGTSALFIMTSDVVVDRVHEAFADSKPELIFTNLSDEQERAIREVFAEA</sequence>
<gene>
    <name evidence="2" type="ORF">IEZ26_16025</name>
</gene>
<keyword evidence="1" id="KW-1133">Transmembrane helix</keyword>
<keyword evidence="1" id="KW-0812">Transmembrane</keyword>
<dbReference type="EMBL" id="JACXYZ010000002">
    <property type="protein sequence ID" value="MBD3926132.1"/>
    <property type="molecule type" value="Genomic_DNA"/>
</dbReference>
<feature type="transmembrane region" description="Helical" evidence="1">
    <location>
        <begin position="56"/>
        <end position="76"/>
    </location>
</feature>
<protein>
    <submittedName>
        <fullName evidence="2">DUF1269 domain-containing protein</fullName>
    </submittedName>
</protein>
<dbReference type="Pfam" id="PF06897">
    <property type="entry name" value="DUF1269"/>
    <property type="match status" value="1"/>
</dbReference>
<comment type="caution">
    <text evidence="2">The sequence shown here is derived from an EMBL/GenBank/DDBJ whole genome shotgun (WGS) entry which is preliminary data.</text>
</comment>
<evidence type="ECO:0000313" key="3">
    <source>
        <dbReference type="Proteomes" id="UP000618818"/>
    </source>
</evidence>
<keyword evidence="1" id="KW-0472">Membrane</keyword>
<proteinExistence type="predicted"/>
<reference evidence="2 3" key="1">
    <citation type="submission" date="2020-09" db="EMBL/GenBank/DDBJ databases">
        <title>novel species in genus Nocardioides.</title>
        <authorList>
            <person name="Zhang G."/>
        </authorList>
    </citation>
    <scope>NUCLEOTIDE SEQUENCE [LARGE SCALE GENOMIC DNA]</scope>
    <source>
        <strain evidence="2 3">KCTC 39551</strain>
    </source>
</reference>